<organism evidence="3 4">
    <name type="scientific">Prorocentrum cordatum</name>
    <dbReference type="NCBI Taxonomy" id="2364126"/>
    <lineage>
        <taxon>Eukaryota</taxon>
        <taxon>Sar</taxon>
        <taxon>Alveolata</taxon>
        <taxon>Dinophyceae</taxon>
        <taxon>Prorocentrales</taxon>
        <taxon>Prorocentraceae</taxon>
        <taxon>Prorocentrum</taxon>
    </lineage>
</organism>
<feature type="region of interest" description="Disordered" evidence="1">
    <location>
        <begin position="214"/>
        <end position="236"/>
    </location>
</feature>
<dbReference type="PROSITE" id="PS50097">
    <property type="entry name" value="BTB"/>
    <property type="match status" value="1"/>
</dbReference>
<protein>
    <recommendedName>
        <fullName evidence="2">BTB domain-containing protein</fullName>
    </recommendedName>
</protein>
<sequence>MEASHAGLATTFKDLEGLSGDLASQLLANELTSDVVLCVQGERMCAHRALLAARSPVFHAMFFGAMRESTAGEVEVNTFAPATMRLLLRFIYSGLLEDVKLTEMVPLMACADHYGMGALASSISEHLQDAISPETACAVLALAQTYKQDSIVDRYLAFILTHAQQVMKTDGSLDLDVSVWVKVLEADDARIDEIDLFKALVRWHRHWVKESEARAVERRGEPVEEADPPGLPSASRPEGLFGSIRYGQMTGKQLVEEVKPLVGSIVPHEKYVQALELIPKKIACLDEACKRQCTRRRPPIGTTQVSDPSFLAVHSTTIQKVGGAGWNCTAVVEPSTQCTRLFVNQLADPQNGIGVAIFDPERIALRGSSSGFPNPNQWGADGLIGLYGTGVFFGILTEQPVRWHSGLMVEVLMESCRDGNLKVTFRTEGSEGQRTKAEGKIIAPPTAKLAICESGTRPSPPSEGSIFGDPSRRWMWGHTVQLWGGGHIHPYHPRADASEDRPPRRWSRVTPRLAPLRSTPQGTRWQSSSAGPRMSRPPWRATRAVAPRLLCPPPPRRATRASSRGGAGLVGAAPGRAPSQRPRAGATSGWGARRLARRSPIAGSSPTGARCSPPCPAALGFTTAGGPSPSYGGAASPMRARWSPRLPLSRPAPSPLPCSLLRGGRVPLN</sequence>
<dbReference type="InterPro" id="IPR011333">
    <property type="entry name" value="SKP1/BTB/POZ_sf"/>
</dbReference>
<dbReference type="SMART" id="SM00875">
    <property type="entry name" value="BACK"/>
    <property type="match status" value="1"/>
</dbReference>
<accession>A0ABN9XC35</accession>
<evidence type="ECO:0000259" key="2">
    <source>
        <dbReference type="PROSITE" id="PS50097"/>
    </source>
</evidence>
<keyword evidence="4" id="KW-1185">Reference proteome</keyword>
<evidence type="ECO:0000256" key="1">
    <source>
        <dbReference type="SAM" id="MobiDB-lite"/>
    </source>
</evidence>
<dbReference type="Gene3D" id="1.25.40.420">
    <property type="match status" value="1"/>
</dbReference>
<dbReference type="SMART" id="SM00225">
    <property type="entry name" value="BTB"/>
    <property type="match status" value="1"/>
</dbReference>
<feature type="compositionally biased region" description="Basic and acidic residues" evidence="1">
    <location>
        <begin position="493"/>
        <end position="503"/>
    </location>
</feature>
<evidence type="ECO:0000313" key="3">
    <source>
        <dbReference type="EMBL" id="CAK0897115.1"/>
    </source>
</evidence>
<feature type="region of interest" description="Disordered" evidence="1">
    <location>
        <begin position="493"/>
        <end position="669"/>
    </location>
</feature>
<gene>
    <name evidence="3" type="ORF">PCOR1329_LOCUS75390</name>
</gene>
<dbReference type="InterPro" id="IPR051481">
    <property type="entry name" value="BTB-POZ/Galectin-3-binding"/>
</dbReference>
<evidence type="ECO:0000313" key="4">
    <source>
        <dbReference type="Proteomes" id="UP001189429"/>
    </source>
</evidence>
<dbReference type="EMBL" id="CAUYUJ010020281">
    <property type="protein sequence ID" value="CAK0897115.1"/>
    <property type="molecule type" value="Genomic_DNA"/>
</dbReference>
<dbReference type="Proteomes" id="UP001189429">
    <property type="component" value="Unassembled WGS sequence"/>
</dbReference>
<name>A0ABN9XC35_9DINO</name>
<dbReference type="Gene3D" id="3.30.710.10">
    <property type="entry name" value="Potassium Channel Kv1.1, Chain A"/>
    <property type="match status" value="1"/>
</dbReference>
<proteinExistence type="predicted"/>
<feature type="compositionally biased region" description="Low complexity" evidence="1">
    <location>
        <begin position="624"/>
        <end position="649"/>
    </location>
</feature>
<dbReference type="Pfam" id="PF07707">
    <property type="entry name" value="BACK"/>
    <property type="match status" value="1"/>
</dbReference>
<dbReference type="SUPFAM" id="SSF54695">
    <property type="entry name" value="POZ domain"/>
    <property type="match status" value="1"/>
</dbReference>
<feature type="domain" description="BTB" evidence="2">
    <location>
        <begin position="33"/>
        <end position="100"/>
    </location>
</feature>
<reference evidence="3" key="1">
    <citation type="submission" date="2023-10" db="EMBL/GenBank/DDBJ databases">
        <authorList>
            <person name="Chen Y."/>
            <person name="Shah S."/>
            <person name="Dougan E. K."/>
            <person name="Thang M."/>
            <person name="Chan C."/>
        </authorList>
    </citation>
    <scope>NUCLEOTIDE SEQUENCE [LARGE SCALE GENOMIC DNA]</scope>
</reference>
<comment type="caution">
    <text evidence="3">The sequence shown here is derived from an EMBL/GenBank/DDBJ whole genome shotgun (WGS) entry which is preliminary data.</text>
</comment>
<dbReference type="PANTHER" id="PTHR24410:SF23">
    <property type="entry name" value="BTB DOMAIN-CONTAINING PROTEIN-RELATED"/>
    <property type="match status" value="1"/>
</dbReference>
<dbReference type="InterPro" id="IPR011705">
    <property type="entry name" value="BACK"/>
</dbReference>
<dbReference type="Pfam" id="PF00651">
    <property type="entry name" value="BTB"/>
    <property type="match status" value="1"/>
</dbReference>
<feature type="compositionally biased region" description="Polar residues" evidence="1">
    <location>
        <begin position="518"/>
        <end position="530"/>
    </location>
</feature>
<dbReference type="InterPro" id="IPR000210">
    <property type="entry name" value="BTB/POZ_dom"/>
</dbReference>
<dbReference type="PANTHER" id="PTHR24410">
    <property type="entry name" value="HL07962P-RELATED"/>
    <property type="match status" value="1"/>
</dbReference>